<sequence length="627" mass="71058">MWAETKVLVRVVCAFYNVYNQPATSCLGYRKQCCGCCNPSVSLEDLSTTFAPEYYTFYTTLTRRLECSDKKGTSYHYGEMREPVCATEVLSKITCYQRACKGRNERIPLNLEGAVVAERLDCSPPPKASRAQSPAGSFQDFRKSKSCQTMPMVGGFSWGSLVSPFLLFRRYTILTSFHTDRLSRPRYKEPLKSFSSAHATGPGVKIEAIAYELLTDARVHKGSCILACRQINRRIFWPSPLSQDMRFPGLPLTAETVNGTSSPLLSTDADRLRNAWFTCMTITPDRQRGEQEQPIRNHPRFPHEPRSKAELTPNFLFIERADFSDIYQSLLNFVFVRRRNILEVELEEGFRKVESNRERQKHRLCPPHLRERYKRTGRSRSARQGGGGKATTRECLVAEEEEKRGGGAGHALFSPAIVHLPKVSTTQWFVVKCCEVSWCLLSAVRTRRTQQEPVTRVGPEETECIAATHERAARHPSHPRCDVDCTATFRERRRSGRSGLATLDIPRGSRGGRVISSSRRWSVAPRQGGASVALAVPSLTRLPRQSHRPDIKVTVAERQRARARRPSELEQGKRILTEHTRSRGSTALRDKSAICQPDRLRRASQIHFRDRMALTVRESPTFGTRVP</sequence>
<gene>
    <name evidence="2" type="ORF">PR048_016963</name>
</gene>
<proteinExistence type="predicted"/>
<dbReference type="Proteomes" id="UP001159363">
    <property type="component" value="Chromosome 5"/>
</dbReference>
<reference evidence="2 3" key="1">
    <citation type="submission" date="2023-02" db="EMBL/GenBank/DDBJ databases">
        <title>LHISI_Scaffold_Assembly.</title>
        <authorList>
            <person name="Stuart O.P."/>
            <person name="Cleave R."/>
            <person name="Magrath M.J.L."/>
            <person name="Mikheyev A.S."/>
        </authorList>
    </citation>
    <scope>NUCLEOTIDE SEQUENCE [LARGE SCALE GENOMIC DNA]</scope>
    <source>
        <strain evidence="2">Daus_M_001</strain>
        <tissue evidence="2">Leg muscle</tissue>
    </source>
</reference>
<evidence type="ECO:0000256" key="1">
    <source>
        <dbReference type="SAM" id="MobiDB-lite"/>
    </source>
</evidence>
<accession>A0ABQ9H8R2</accession>
<dbReference type="EMBL" id="JARBHB010000006">
    <property type="protein sequence ID" value="KAJ8880493.1"/>
    <property type="molecule type" value="Genomic_DNA"/>
</dbReference>
<comment type="caution">
    <text evidence="2">The sequence shown here is derived from an EMBL/GenBank/DDBJ whole genome shotgun (WGS) entry which is preliminary data.</text>
</comment>
<protein>
    <submittedName>
        <fullName evidence="2">Uncharacterized protein</fullName>
    </submittedName>
</protein>
<keyword evidence="3" id="KW-1185">Reference proteome</keyword>
<evidence type="ECO:0000313" key="2">
    <source>
        <dbReference type="EMBL" id="KAJ8880493.1"/>
    </source>
</evidence>
<organism evidence="2 3">
    <name type="scientific">Dryococelus australis</name>
    <dbReference type="NCBI Taxonomy" id="614101"/>
    <lineage>
        <taxon>Eukaryota</taxon>
        <taxon>Metazoa</taxon>
        <taxon>Ecdysozoa</taxon>
        <taxon>Arthropoda</taxon>
        <taxon>Hexapoda</taxon>
        <taxon>Insecta</taxon>
        <taxon>Pterygota</taxon>
        <taxon>Neoptera</taxon>
        <taxon>Polyneoptera</taxon>
        <taxon>Phasmatodea</taxon>
        <taxon>Verophasmatodea</taxon>
        <taxon>Anareolatae</taxon>
        <taxon>Phasmatidae</taxon>
        <taxon>Eurycanthinae</taxon>
        <taxon>Dryococelus</taxon>
    </lineage>
</organism>
<name>A0ABQ9H8R2_9NEOP</name>
<evidence type="ECO:0000313" key="3">
    <source>
        <dbReference type="Proteomes" id="UP001159363"/>
    </source>
</evidence>
<feature type="region of interest" description="Disordered" evidence="1">
    <location>
        <begin position="287"/>
        <end position="306"/>
    </location>
</feature>